<keyword evidence="7 9" id="KW-0811">Translocation</keyword>
<evidence type="ECO:0000256" key="5">
    <source>
        <dbReference type="ARBA" id="ARBA00022927"/>
    </source>
</evidence>
<dbReference type="PRINTS" id="PR01651">
    <property type="entry name" value="SECGEXPORT"/>
</dbReference>
<proteinExistence type="inferred from homology"/>
<dbReference type="GO" id="GO:0005886">
    <property type="term" value="C:plasma membrane"/>
    <property type="evidence" value="ECO:0007669"/>
    <property type="project" value="UniProtKB-SubCell"/>
</dbReference>
<dbReference type="InterPro" id="IPR004692">
    <property type="entry name" value="SecG"/>
</dbReference>
<keyword evidence="5 9" id="KW-0653">Protein transport</keyword>
<reference evidence="10 11" key="1">
    <citation type="journal article" date="2016" name="Nat. Commun.">
        <title>Thousands of microbial genomes shed light on interconnected biogeochemical processes in an aquifer system.</title>
        <authorList>
            <person name="Anantharaman K."/>
            <person name="Brown C.T."/>
            <person name="Hug L.A."/>
            <person name="Sharon I."/>
            <person name="Castelle C.J."/>
            <person name="Probst A.J."/>
            <person name="Thomas B.C."/>
            <person name="Singh A."/>
            <person name="Wilkins M.J."/>
            <person name="Karaoz U."/>
            <person name="Brodie E.L."/>
            <person name="Williams K.H."/>
            <person name="Hubbard S.S."/>
            <person name="Banfield J.F."/>
        </authorList>
    </citation>
    <scope>NUCLEOTIDE SEQUENCE [LARGE SCALE GENOMIC DNA]</scope>
</reference>
<sequence length="70" mass="7750">MQNIIIAIQIIISILLIIFILIQNKGTGLGRVWGGSSVSFSRRGLEKALFKFTFITVGLFIIISILQTTL</sequence>
<dbReference type="GO" id="GO:0009306">
    <property type="term" value="P:protein secretion"/>
    <property type="evidence" value="ECO:0007669"/>
    <property type="project" value="UniProtKB-UniRule"/>
</dbReference>
<dbReference type="EMBL" id="MGGL01000004">
    <property type="protein sequence ID" value="OGM27444.1"/>
    <property type="molecule type" value="Genomic_DNA"/>
</dbReference>
<feature type="transmembrane region" description="Helical" evidence="9">
    <location>
        <begin position="6"/>
        <end position="22"/>
    </location>
</feature>
<evidence type="ECO:0000256" key="8">
    <source>
        <dbReference type="ARBA" id="ARBA00023136"/>
    </source>
</evidence>
<comment type="function">
    <text evidence="9">Involved in protein export. Participates in an early event of protein translocation.</text>
</comment>
<comment type="caution">
    <text evidence="10">The sequence shown here is derived from an EMBL/GenBank/DDBJ whole genome shotgun (WGS) entry which is preliminary data.</text>
</comment>
<protein>
    <recommendedName>
        <fullName evidence="9">Protein-export membrane protein SecG</fullName>
    </recommendedName>
</protein>
<comment type="similarity">
    <text evidence="2 9">Belongs to the SecG family.</text>
</comment>
<dbReference type="GO" id="GO:0015450">
    <property type="term" value="F:protein-transporting ATPase activity"/>
    <property type="evidence" value="ECO:0007669"/>
    <property type="project" value="UniProtKB-UniRule"/>
</dbReference>
<keyword evidence="3 9" id="KW-0813">Transport</keyword>
<dbReference type="AlphaFoldDB" id="A0A1F7YJB9"/>
<organism evidence="10 11">
    <name type="scientific">Candidatus Woesebacteria bacterium RIFCSPHIGHO2_01_FULL_40_22</name>
    <dbReference type="NCBI Taxonomy" id="1802499"/>
    <lineage>
        <taxon>Bacteria</taxon>
        <taxon>Candidatus Woeseibacteriota</taxon>
    </lineage>
</organism>
<keyword evidence="4 9" id="KW-0812">Transmembrane</keyword>
<dbReference type="Pfam" id="PF03840">
    <property type="entry name" value="SecG"/>
    <property type="match status" value="1"/>
</dbReference>
<gene>
    <name evidence="10" type="ORF">A2628_01475</name>
</gene>
<evidence type="ECO:0000256" key="6">
    <source>
        <dbReference type="ARBA" id="ARBA00022989"/>
    </source>
</evidence>
<dbReference type="Proteomes" id="UP000179221">
    <property type="component" value="Unassembled WGS sequence"/>
</dbReference>
<name>A0A1F7YJB9_9BACT</name>
<comment type="subcellular location">
    <subcellularLocation>
        <location evidence="9">Cell membrane</location>
        <topology evidence="9">Multi-pass membrane protein</topology>
    </subcellularLocation>
    <subcellularLocation>
        <location evidence="1">Membrane</location>
        <topology evidence="1">Multi-pass membrane protein</topology>
    </subcellularLocation>
</comment>
<evidence type="ECO:0000256" key="7">
    <source>
        <dbReference type="ARBA" id="ARBA00023010"/>
    </source>
</evidence>
<evidence type="ECO:0000256" key="3">
    <source>
        <dbReference type="ARBA" id="ARBA00022448"/>
    </source>
</evidence>
<evidence type="ECO:0000256" key="4">
    <source>
        <dbReference type="ARBA" id="ARBA00022692"/>
    </source>
</evidence>
<evidence type="ECO:0000256" key="9">
    <source>
        <dbReference type="RuleBase" id="RU365087"/>
    </source>
</evidence>
<evidence type="ECO:0000256" key="2">
    <source>
        <dbReference type="ARBA" id="ARBA00008445"/>
    </source>
</evidence>
<evidence type="ECO:0000256" key="1">
    <source>
        <dbReference type="ARBA" id="ARBA00004141"/>
    </source>
</evidence>
<keyword evidence="9" id="KW-1003">Cell membrane</keyword>
<dbReference type="NCBIfam" id="TIGR00810">
    <property type="entry name" value="secG"/>
    <property type="match status" value="1"/>
</dbReference>
<evidence type="ECO:0000313" key="11">
    <source>
        <dbReference type="Proteomes" id="UP000179221"/>
    </source>
</evidence>
<keyword evidence="8 9" id="KW-0472">Membrane</keyword>
<keyword evidence="6 9" id="KW-1133">Transmembrane helix</keyword>
<feature type="transmembrane region" description="Helical" evidence="9">
    <location>
        <begin position="48"/>
        <end position="66"/>
    </location>
</feature>
<accession>A0A1F7YJB9</accession>
<evidence type="ECO:0000313" key="10">
    <source>
        <dbReference type="EMBL" id="OGM27444.1"/>
    </source>
</evidence>